<dbReference type="PANTHER" id="PTHR21621:SF4">
    <property type="entry name" value="GLUTATHIONE SYNTHETASE"/>
    <property type="match status" value="1"/>
</dbReference>
<proteinExistence type="inferred from homology"/>
<dbReference type="Gene3D" id="3.30.470.20">
    <property type="entry name" value="ATP-grasp fold, B domain"/>
    <property type="match status" value="1"/>
</dbReference>
<evidence type="ECO:0000256" key="6">
    <source>
        <dbReference type="ARBA" id="ARBA00022741"/>
    </source>
</evidence>
<dbReference type="InterPro" id="IPR013815">
    <property type="entry name" value="ATP_grasp_subdomain_1"/>
</dbReference>
<dbReference type="AlphaFoldDB" id="A0A2Z6E146"/>
<evidence type="ECO:0000256" key="5">
    <source>
        <dbReference type="ARBA" id="ARBA00022723"/>
    </source>
</evidence>
<dbReference type="GO" id="GO:0005737">
    <property type="term" value="C:cytoplasm"/>
    <property type="evidence" value="ECO:0007669"/>
    <property type="project" value="TreeGrafter"/>
</dbReference>
<evidence type="ECO:0000256" key="8">
    <source>
        <dbReference type="ARBA" id="ARBA00022842"/>
    </source>
</evidence>
<dbReference type="Gene3D" id="3.40.50.20">
    <property type="match status" value="1"/>
</dbReference>
<dbReference type="PANTHER" id="PTHR21621">
    <property type="entry name" value="RIBOSOMAL PROTEIN S6 MODIFICATION PROTEIN"/>
    <property type="match status" value="1"/>
</dbReference>
<evidence type="ECO:0000256" key="7">
    <source>
        <dbReference type="ARBA" id="ARBA00022840"/>
    </source>
</evidence>
<dbReference type="InterPro" id="IPR011761">
    <property type="entry name" value="ATP-grasp"/>
</dbReference>
<name>A0A2Z6E146_HYDTE</name>
<evidence type="ECO:0000259" key="11">
    <source>
        <dbReference type="PROSITE" id="PS50975"/>
    </source>
</evidence>
<dbReference type="SUPFAM" id="SSF52440">
    <property type="entry name" value="PreATP-grasp domain"/>
    <property type="match status" value="1"/>
</dbReference>
<dbReference type="EMBL" id="AP018558">
    <property type="protein sequence ID" value="BBD78319.1"/>
    <property type="molecule type" value="Genomic_DNA"/>
</dbReference>
<dbReference type="EC" id="6.3.2.3" evidence="10"/>
<dbReference type="Proteomes" id="UP000262004">
    <property type="component" value="Chromosome"/>
</dbReference>
<dbReference type="Pfam" id="PF02955">
    <property type="entry name" value="GSH-S_ATP"/>
    <property type="match status" value="1"/>
</dbReference>
<evidence type="ECO:0000256" key="9">
    <source>
        <dbReference type="ARBA" id="ARBA00023211"/>
    </source>
</evidence>
<comment type="pathway">
    <text evidence="10">Sulfur metabolism; glutathione biosynthesis; glutathione from L-cysteine and L-glutamate: step 2/2.</text>
</comment>
<dbReference type="UniPathway" id="UPA00142">
    <property type="reaction ID" value="UER00210"/>
</dbReference>
<dbReference type="OrthoDB" id="9785415at2"/>
<evidence type="ECO:0000313" key="13">
    <source>
        <dbReference type="Proteomes" id="UP000262004"/>
    </source>
</evidence>
<evidence type="ECO:0000256" key="2">
    <source>
        <dbReference type="ARBA" id="ARBA00001946"/>
    </source>
</evidence>
<keyword evidence="8" id="KW-0460">Magnesium</keyword>
<evidence type="ECO:0000313" key="12">
    <source>
        <dbReference type="EMBL" id="BBD78319.1"/>
    </source>
</evidence>
<organism evidence="12 13">
    <name type="scientific">Hydrogenophilus thermoluteolus</name>
    <name type="common">Pseudomonas hydrogenothermophila</name>
    <dbReference type="NCBI Taxonomy" id="297"/>
    <lineage>
        <taxon>Bacteria</taxon>
        <taxon>Pseudomonadati</taxon>
        <taxon>Pseudomonadota</taxon>
        <taxon>Hydrogenophilia</taxon>
        <taxon>Hydrogenophilales</taxon>
        <taxon>Hydrogenophilaceae</taxon>
        <taxon>Hydrogenophilus</taxon>
    </lineage>
</organism>
<evidence type="ECO:0000256" key="10">
    <source>
        <dbReference type="HAMAP-Rule" id="MF_00162"/>
    </source>
</evidence>
<dbReference type="PROSITE" id="PS50975">
    <property type="entry name" value="ATP_GRASP"/>
    <property type="match status" value="1"/>
</dbReference>
<dbReference type="KEGG" id="htl:HPTL_2065"/>
<dbReference type="SUPFAM" id="SSF56059">
    <property type="entry name" value="Glutathione synthetase ATP-binding domain-like"/>
    <property type="match status" value="1"/>
</dbReference>
<feature type="domain" description="ATP-grasp" evidence="11">
    <location>
        <begin position="126"/>
        <end position="312"/>
    </location>
</feature>
<dbReference type="GO" id="GO:0005524">
    <property type="term" value="F:ATP binding"/>
    <property type="evidence" value="ECO:0007669"/>
    <property type="project" value="UniProtKB-UniRule"/>
</dbReference>
<dbReference type="Pfam" id="PF02951">
    <property type="entry name" value="GSH-S_N"/>
    <property type="match status" value="1"/>
</dbReference>
<keyword evidence="4 10" id="KW-0317">Glutathione biosynthesis</keyword>
<evidence type="ECO:0000256" key="3">
    <source>
        <dbReference type="ARBA" id="ARBA00022598"/>
    </source>
</evidence>
<keyword evidence="3 10" id="KW-0436">Ligase</keyword>
<dbReference type="HAMAP" id="MF_00162">
    <property type="entry name" value="GSH_S"/>
    <property type="match status" value="1"/>
</dbReference>
<dbReference type="GO" id="GO:0046872">
    <property type="term" value="F:metal ion binding"/>
    <property type="evidence" value="ECO:0007669"/>
    <property type="project" value="UniProtKB-KW"/>
</dbReference>
<dbReference type="InterPro" id="IPR004215">
    <property type="entry name" value="GSHS_N"/>
</dbReference>
<dbReference type="RefSeq" id="WP_119335958.1">
    <property type="nucleotide sequence ID" value="NZ_AP018558.1"/>
</dbReference>
<sequence length="318" mass="34894">MELLFLIDPLAALNPKKDSSLFLMREAAARGHTIWVAYPGAIAWRHDRVCAEALPLAVDPNAPHTAWAEGVTPRWRALREFSAVLLRFDPPFDFEYLTLTWLLERAEQEGARIFNAPRAVRDHSEKLSILEFAEFIPPTRVVRRVPDVQEAIDALGGDVIVKPLDAMGGAGIFRIRHNDPNRNAIVETLTAQGQRTIMVQQYLPAIADGDKRVLLIAGSVVPWALARIPKAGETRGNLAAGGTGVAMPLTPEERRVAETLAPILWRRGLFFVGLDLIGGRLTEINVTSPTCFVEIAAQSGENPAACAIERLEAVIANH</sequence>
<comment type="cofactor">
    <cofactor evidence="2">
        <name>Mg(2+)</name>
        <dbReference type="ChEBI" id="CHEBI:18420"/>
    </cofactor>
</comment>
<dbReference type="GO" id="GO:0004363">
    <property type="term" value="F:glutathione synthase activity"/>
    <property type="evidence" value="ECO:0007669"/>
    <property type="project" value="UniProtKB-UniRule"/>
</dbReference>
<dbReference type="NCBIfam" id="TIGR01380">
    <property type="entry name" value="glut_syn"/>
    <property type="match status" value="1"/>
</dbReference>
<dbReference type="InterPro" id="IPR006284">
    <property type="entry name" value="Glut_synth_pro"/>
</dbReference>
<keyword evidence="7 10" id="KW-0067">ATP-binding</keyword>
<reference evidence="12 13" key="1">
    <citation type="submission" date="2018-04" db="EMBL/GenBank/DDBJ databases">
        <title>Complete genome sequence of Hydrogenophilus thermoluteolus TH-1.</title>
        <authorList>
            <person name="Arai H."/>
        </authorList>
    </citation>
    <scope>NUCLEOTIDE SEQUENCE [LARGE SCALE GENOMIC DNA]</scope>
    <source>
        <strain evidence="12 13">TH-1</strain>
    </source>
</reference>
<keyword evidence="5" id="KW-0479">Metal-binding</keyword>
<comment type="cofactor">
    <cofactor evidence="1">
        <name>Mn(2+)</name>
        <dbReference type="ChEBI" id="CHEBI:29035"/>
    </cofactor>
</comment>
<protein>
    <recommendedName>
        <fullName evidence="10">Glutathione synthetase</fullName>
        <ecNumber evidence="10">6.3.2.3</ecNumber>
    </recommendedName>
    <alternativeName>
        <fullName evidence="10">GSH synthetase</fullName>
        <shortName evidence="10">GSH-S</shortName>
        <shortName evidence="10">GSHase</shortName>
    </alternativeName>
    <alternativeName>
        <fullName evidence="10">Glutathione synthase</fullName>
    </alternativeName>
</protein>
<dbReference type="InterPro" id="IPR004218">
    <property type="entry name" value="GSHS_ATP-bd"/>
</dbReference>
<keyword evidence="6 10" id="KW-0547">Nucleotide-binding</keyword>
<accession>A0A2Z6E146</accession>
<dbReference type="InterPro" id="IPR016185">
    <property type="entry name" value="PreATP-grasp_dom_sf"/>
</dbReference>
<evidence type="ECO:0000256" key="1">
    <source>
        <dbReference type="ARBA" id="ARBA00001936"/>
    </source>
</evidence>
<keyword evidence="9" id="KW-0464">Manganese</keyword>
<keyword evidence="13" id="KW-1185">Reference proteome</keyword>
<gene>
    <name evidence="10" type="primary">gshB</name>
    <name evidence="12" type="ORF">HPTL_2065</name>
</gene>
<comment type="similarity">
    <text evidence="10">Belongs to the prokaryotic GSH synthase family.</text>
</comment>
<dbReference type="NCBIfam" id="NF003573">
    <property type="entry name" value="PRK05246.1"/>
    <property type="match status" value="1"/>
</dbReference>
<dbReference type="Gene3D" id="3.30.1490.20">
    <property type="entry name" value="ATP-grasp fold, A domain"/>
    <property type="match status" value="1"/>
</dbReference>
<evidence type="ECO:0000256" key="4">
    <source>
        <dbReference type="ARBA" id="ARBA00022684"/>
    </source>
</evidence>
<comment type="catalytic activity">
    <reaction evidence="10">
        <text>gamma-L-glutamyl-L-cysteine + glycine + ATP = glutathione + ADP + phosphate + H(+)</text>
        <dbReference type="Rhea" id="RHEA:13557"/>
        <dbReference type="ChEBI" id="CHEBI:15378"/>
        <dbReference type="ChEBI" id="CHEBI:30616"/>
        <dbReference type="ChEBI" id="CHEBI:43474"/>
        <dbReference type="ChEBI" id="CHEBI:57305"/>
        <dbReference type="ChEBI" id="CHEBI:57925"/>
        <dbReference type="ChEBI" id="CHEBI:58173"/>
        <dbReference type="ChEBI" id="CHEBI:456216"/>
        <dbReference type="EC" id="6.3.2.3"/>
    </reaction>
</comment>